<reference evidence="8 9" key="1">
    <citation type="submission" date="2016-01" db="EMBL/GenBank/DDBJ databases">
        <authorList>
            <person name="Oliw E.H."/>
        </authorList>
    </citation>
    <scope>NUCLEOTIDE SEQUENCE [LARGE SCALE GENOMIC DNA]</scope>
    <source>
        <strain evidence="8 9">MJR7757A</strain>
    </source>
</reference>
<dbReference type="NCBIfam" id="TIGR01167">
    <property type="entry name" value="LPXTG_anchor"/>
    <property type="match status" value="1"/>
</dbReference>
<evidence type="ECO:0000313" key="9">
    <source>
        <dbReference type="Proteomes" id="UP000070646"/>
    </source>
</evidence>
<organism evidence="8 9">
    <name type="scientific">Clostridium perfringens</name>
    <dbReference type="NCBI Taxonomy" id="1502"/>
    <lineage>
        <taxon>Bacteria</taxon>
        <taxon>Bacillati</taxon>
        <taxon>Bacillota</taxon>
        <taxon>Clostridia</taxon>
        <taxon>Eubacteriales</taxon>
        <taxon>Clostridiaceae</taxon>
        <taxon>Clostridium</taxon>
    </lineage>
</organism>
<evidence type="ECO:0000256" key="4">
    <source>
        <dbReference type="ARBA" id="ARBA00022729"/>
    </source>
</evidence>
<dbReference type="InterPro" id="IPR013783">
    <property type="entry name" value="Ig-like_fold"/>
</dbReference>
<keyword evidence="8" id="KW-0176">Collagen</keyword>
<keyword evidence="3" id="KW-0964">Secreted</keyword>
<keyword evidence="4" id="KW-0732">Signal</keyword>
<dbReference type="PATRIC" id="fig|1502.174.peg.2451"/>
<sequence length="734" mass="83066">MKNSKNFNIFTLWSVVISMIVIMIFPGSIALGEESKSVQNDGAVEIISATFESNTVAKDISNNLRIDYKILNKDKLKNGDKIIISLPDVFKDIEPKCPEQHFKDFDVKDGVVTLTFNENVEKAVTGYMIIRFMGNNNIRNGVSYPVSIDLNGKPSTIYITGEEYSNTSSGGQYPLMYKSAYLPTAATDNGQGREYYGEIVNRNNPIQYCVEINVGDGKDPKTRSYLRNADFIDNIPKGMALDVNSIQINKVEYYDINREEDYDTESKDVTKDFWESNRIKANNRHLEINFGDIRYERYSIRYQTRITSTESGYLNDAKLYYDYDKDVTSKHYSKLSKDAGALNVYKYVDKTKVKNDPSDQKIKYEIKFDSYGYFFKDTLNIIDKLDPRLSDIKITATEQFIIDFDENTKELVIKNSNGDIDAKKPAYITIEASMKNVGSGDEVKNIAYVNGNPTNEVSTKKNPLVEIIKVSKDDSESNLLEGAVFKLTTKEGKTVKDVYSQDIKTFTSSSEGPIRFELPNGDYRLEEIKAPNGYKLDKTPIEFTVNDESKIVKVVAKDDPIPTTCNLAIYKVNEKGLPILGANFKLFKEENPKKPLKFACNKNFKVYELDPMGGGKLVPSKNDASFKINNLPYGNYILKEVQAPKGYKLSDDIYITLNSEESFYRVGKEGEKIILNKNTETNTYDISVKNIPRIILPETGGSGTFKFSFIGITLLAGVLSLLVTTEFILRERKN</sequence>
<evidence type="ECO:0000313" key="8">
    <source>
        <dbReference type="EMBL" id="KXA08318.1"/>
    </source>
</evidence>
<feature type="transmembrane region" description="Helical" evidence="6">
    <location>
        <begin position="707"/>
        <end position="729"/>
    </location>
</feature>
<protein>
    <submittedName>
        <fullName evidence="8">Collagen binding domain protein</fullName>
    </submittedName>
</protein>
<keyword evidence="6" id="KW-0472">Membrane</keyword>
<proteinExistence type="predicted"/>
<comment type="subcellular location">
    <subcellularLocation>
        <location evidence="1">Secreted</location>
        <location evidence="1">Cell wall</location>
    </subcellularLocation>
</comment>
<evidence type="ECO:0000256" key="3">
    <source>
        <dbReference type="ARBA" id="ARBA00022525"/>
    </source>
</evidence>
<gene>
    <name evidence="8" type="ORF">HMPREF3222_02437</name>
</gene>
<evidence type="ECO:0000259" key="7">
    <source>
        <dbReference type="Pfam" id="PF17802"/>
    </source>
</evidence>
<dbReference type="Proteomes" id="UP000070646">
    <property type="component" value="Unassembled WGS sequence"/>
</dbReference>
<dbReference type="Pfam" id="PF17802">
    <property type="entry name" value="SpaA"/>
    <property type="match status" value="2"/>
</dbReference>
<dbReference type="Gene3D" id="2.60.40.10">
    <property type="entry name" value="Immunoglobulins"/>
    <property type="match status" value="2"/>
</dbReference>
<feature type="domain" description="SpaA-like prealbumin fold" evidence="7">
    <location>
        <begin position="566"/>
        <end position="661"/>
    </location>
</feature>
<feature type="transmembrane region" description="Helical" evidence="6">
    <location>
        <begin position="7"/>
        <end position="31"/>
    </location>
</feature>
<accession>A0A133MW89</accession>
<evidence type="ECO:0000256" key="2">
    <source>
        <dbReference type="ARBA" id="ARBA00022512"/>
    </source>
</evidence>
<dbReference type="InterPro" id="IPR041033">
    <property type="entry name" value="SpaA_PFL_dom_1"/>
</dbReference>
<evidence type="ECO:0000256" key="5">
    <source>
        <dbReference type="ARBA" id="ARBA00023088"/>
    </source>
</evidence>
<comment type="caution">
    <text evidence="8">The sequence shown here is derived from an EMBL/GenBank/DDBJ whole genome shotgun (WGS) entry which is preliminary data.</text>
</comment>
<dbReference type="GO" id="GO:0007155">
    <property type="term" value="P:cell adhesion"/>
    <property type="evidence" value="ECO:0007669"/>
    <property type="project" value="InterPro"/>
</dbReference>
<keyword evidence="6" id="KW-1133">Transmembrane helix</keyword>
<dbReference type="Gene3D" id="2.60.40.1280">
    <property type="match status" value="1"/>
</dbReference>
<keyword evidence="6" id="KW-0812">Transmembrane</keyword>
<evidence type="ECO:0000256" key="6">
    <source>
        <dbReference type="SAM" id="Phobius"/>
    </source>
</evidence>
<dbReference type="SUPFAM" id="SSF49401">
    <property type="entry name" value="Bacterial adhesins"/>
    <property type="match status" value="2"/>
</dbReference>
<keyword evidence="2" id="KW-0134">Cell wall</keyword>
<dbReference type="EMBL" id="LRPU01000142">
    <property type="protein sequence ID" value="KXA08318.1"/>
    <property type="molecule type" value="Genomic_DNA"/>
</dbReference>
<feature type="domain" description="SpaA-like prealbumin fold" evidence="7">
    <location>
        <begin position="468"/>
        <end position="558"/>
    </location>
</feature>
<evidence type="ECO:0000256" key="1">
    <source>
        <dbReference type="ARBA" id="ARBA00004191"/>
    </source>
</evidence>
<keyword evidence="5" id="KW-0572">Peptidoglycan-anchor</keyword>
<dbReference type="AlphaFoldDB" id="A0A133MW89"/>
<name>A0A133MW89_CLOPF</name>
<dbReference type="InterPro" id="IPR008966">
    <property type="entry name" value="Adhesion_dom_sf"/>
</dbReference>
<dbReference type="InterPro" id="IPR011252">
    <property type="entry name" value="Fibrogen-bd_dom1"/>
</dbReference>
<dbReference type="RefSeq" id="WP_060796371.1">
    <property type="nucleotide sequence ID" value="NZ_KQ956277.1"/>
</dbReference>